<proteinExistence type="inferred from homology"/>
<reference evidence="11 12" key="1">
    <citation type="submission" date="2019-02" db="EMBL/GenBank/DDBJ databases">
        <title>Genome sequencing of the rare red list fungi Bondarzewia mesenterica.</title>
        <authorList>
            <person name="Buettner E."/>
            <person name="Kellner H."/>
        </authorList>
    </citation>
    <scope>NUCLEOTIDE SEQUENCE [LARGE SCALE GENOMIC DNA]</scope>
    <source>
        <strain evidence="11 12">DSM 108281</strain>
    </source>
</reference>
<dbReference type="GO" id="GO:0016705">
    <property type="term" value="F:oxidoreductase activity, acting on paired donors, with incorporation or reduction of molecular oxygen"/>
    <property type="evidence" value="ECO:0007669"/>
    <property type="project" value="InterPro"/>
</dbReference>
<evidence type="ECO:0000256" key="4">
    <source>
        <dbReference type="ARBA" id="ARBA00022617"/>
    </source>
</evidence>
<evidence type="ECO:0008006" key="13">
    <source>
        <dbReference type="Google" id="ProtNLM"/>
    </source>
</evidence>
<dbReference type="PRINTS" id="PR00463">
    <property type="entry name" value="EP450I"/>
</dbReference>
<evidence type="ECO:0000256" key="2">
    <source>
        <dbReference type="ARBA" id="ARBA00005179"/>
    </source>
</evidence>
<evidence type="ECO:0000256" key="7">
    <source>
        <dbReference type="ARBA" id="ARBA00023004"/>
    </source>
</evidence>
<comment type="caution">
    <text evidence="11">The sequence shown here is derived from an EMBL/GenBank/DDBJ whole genome shotgun (WGS) entry which is preliminary data.</text>
</comment>
<keyword evidence="6 10" id="KW-0560">Oxidoreductase</keyword>
<dbReference type="Proteomes" id="UP000310158">
    <property type="component" value="Unassembled WGS sequence"/>
</dbReference>
<comment type="cofactor">
    <cofactor evidence="1 9">
        <name>heme</name>
        <dbReference type="ChEBI" id="CHEBI:30413"/>
    </cofactor>
</comment>
<evidence type="ECO:0000256" key="1">
    <source>
        <dbReference type="ARBA" id="ARBA00001971"/>
    </source>
</evidence>
<dbReference type="InterPro" id="IPR017972">
    <property type="entry name" value="Cyt_P450_CS"/>
</dbReference>
<dbReference type="InterPro" id="IPR002401">
    <property type="entry name" value="Cyt_P450_E_grp-I"/>
</dbReference>
<name>A0A4S4LUY7_9AGAM</name>
<dbReference type="PANTHER" id="PTHR46300:SF7">
    <property type="entry name" value="P450, PUTATIVE (EUROFUNG)-RELATED"/>
    <property type="match status" value="1"/>
</dbReference>
<dbReference type="GO" id="GO:0004497">
    <property type="term" value="F:monooxygenase activity"/>
    <property type="evidence" value="ECO:0007669"/>
    <property type="project" value="UniProtKB-KW"/>
</dbReference>
<dbReference type="AlphaFoldDB" id="A0A4S4LUY7"/>
<feature type="binding site" description="axial binding residue" evidence="9">
    <location>
        <position position="471"/>
    </location>
    <ligand>
        <name>heme</name>
        <dbReference type="ChEBI" id="CHEBI:30413"/>
    </ligand>
    <ligandPart>
        <name>Fe</name>
        <dbReference type="ChEBI" id="CHEBI:18248"/>
    </ligandPart>
</feature>
<gene>
    <name evidence="11" type="ORF">EW146_g4285</name>
</gene>
<comment type="pathway">
    <text evidence="2">Secondary metabolite biosynthesis.</text>
</comment>
<evidence type="ECO:0000256" key="8">
    <source>
        <dbReference type="ARBA" id="ARBA00023033"/>
    </source>
</evidence>
<dbReference type="CDD" id="cd11065">
    <property type="entry name" value="CYP64-like"/>
    <property type="match status" value="1"/>
</dbReference>
<dbReference type="OrthoDB" id="2789670at2759"/>
<dbReference type="GO" id="GO:0005506">
    <property type="term" value="F:iron ion binding"/>
    <property type="evidence" value="ECO:0007669"/>
    <property type="project" value="InterPro"/>
</dbReference>
<keyword evidence="4 9" id="KW-0349">Heme</keyword>
<evidence type="ECO:0000256" key="9">
    <source>
        <dbReference type="PIRSR" id="PIRSR602401-1"/>
    </source>
</evidence>
<dbReference type="PROSITE" id="PS00086">
    <property type="entry name" value="CYTOCHROME_P450"/>
    <property type="match status" value="1"/>
</dbReference>
<evidence type="ECO:0000256" key="6">
    <source>
        <dbReference type="ARBA" id="ARBA00023002"/>
    </source>
</evidence>
<keyword evidence="8 10" id="KW-0503">Monooxygenase</keyword>
<sequence length="549" mass="61455">MHALGTDNFIPAVATAAALLLALAGIISKRARRPPLPPGPKSSMFGLGSLWTPTSFPWRTYAEWRSLYRASPFLRDAQTCAASIVLRDISLVSGDMIYIYAFGNPILILNSAKAAEELLDKRGSIYSSRPVRTMKNLMGGDFSFSSMPYGNGWRKYRGLFQKHFHSRTVPRYNPIQTREAHVFLRNLLHSPDKLYRHVRRTSAAILMKVSYGHDVREEGDIYVTLAERAMASMASVGIYGTYLVDYIPLLKHIPGWMPGAMFQEKAKEGMRDIRAMLEQPFNMVKQRIASGTAVPSVAAIELENSIEADLADDPQLEWMIQSVAGVSYAAGSDTTVSTTMTFILAMMLHPEVQRKAQEQVDKVVGPDRLPQFSDRAALPYIDWILWECLRWNPVVPLATPHATVEDDVYEGYFIPKGTAILANTWCILHDAEKYPDPFAFKPERFADQKKNAELKINNLPMAGFGYGRRICPGRWLAIDTLWITIASALAVYDVAKPKDENGVVIEQDVQYTSAMISQPEAFRCSLVPRSEAALALIRQTEDEQPAEVK</sequence>
<keyword evidence="7 9" id="KW-0408">Iron</keyword>
<dbReference type="SUPFAM" id="SSF48264">
    <property type="entry name" value="Cytochrome P450"/>
    <property type="match status" value="1"/>
</dbReference>
<protein>
    <recommendedName>
        <fullName evidence="13">Cytochrome P450</fullName>
    </recommendedName>
</protein>
<keyword evidence="12" id="KW-1185">Reference proteome</keyword>
<evidence type="ECO:0000256" key="5">
    <source>
        <dbReference type="ARBA" id="ARBA00022723"/>
    </source>
</evidence>
<accession>A0A4S4LUY7</accession>
<dbReference type="EMBL" id="SGPL01000163">
    <property type="protein sequence ID" value="THH16334.1"/>
    <property type="molecule type" value="Genomic_DNA"/>
</dbReference>
<evidence type="ECO:0000313" key="11">
    <source>
        <dbReference type="EMBL" id="THH16334.1"/>
    </source>
</evidence>
<dbReference type="InterPro" id="IPR050364">
    <property type="entry name" value="Cytochrome_P450_fung"/>
</dbReference>
<dbReference type="InterPro" id="IPR001128">
    <property type="entry name" value="Cyt_P450"/>
</dbReference>
<dbReference type="PANTHER" id="PTHR46300">
    <property type="entry name" value="P450, PUTATIVE (EUROFUNG)-RELATED-RELATED"/>
    <property type="match status" value="1"/>
</dbReference>
<dbReference type="Gene3D" id="1.10.630.10">
    <property type="entry name" value="Cytochrome P450"/>
    <property type="match status" value="1"/>
</dbReference>
<comment type="similarity">
    <text evidence="3 10">Belongs to the cytochrome P450 family.</text>
</comment>
<keyword evidence="5 9" id="KW-0479">Metal-binding</keyword>
<organism evidence="11 12">
    <name type="scientific">Bondarzewia mesenterica</name>
    <dbReference type="NCBI Taxonomy" id="1095465"/>
    <lineage>
        <taxon>Eukaryota</taxon>
        <taxon>Fungi</taxon>
        <taxon>Dikarya</taxon>
        <taxon>Basidiomycota</taxon>
        <taxon>Agaricomycotina</taxon>
        <taxon>Agaricomycetes</taxon>
        <taxon>Russulales</taxon>
        <taxon>Bondarzewiaceae</taxon>
        <taxon>Bondarzewia</taxon>
    </lineage>
</organism>
<dbReference type="GO" id="GO:0020037">
    <property type="term" value="F:heme binding"/>
    <property type="evidence" value="ECO:0007669"/>
    <property type="project" value="InterPro"/>
</dbReference>
<evidence type="ECO:0000256" key="3">
    <source>
        <dbReference type="ARBA" id="ARBA00010617"/>
    </source>
</evidence>
<evidence type="ECO:0000256" key="10">
    <source>
        <dbReference type="RuleBase" id="RU000461"/>
    </source>
</evidence>
<dbReference type="Pfam" id="PF00067">
    <property type="entry name" value="p450"/>
    <property type="match status" value="1"/>
</dbReference>
<dbReference type="PRINTS" id="PR00385">
    <property type="entry name" value="P450"/>
</dbReference>
<evidence type="ECO:0000313" key="12">
    <source>
        <dbReference type="Proteomes" id="UP000310158"/>
    </source>
</evidence>
<dbReference type="InterPro" id="IPR036396">
    <property type="entry name" value="Cyt_P450_sf"/>
</dbReference>